<organism evidence="4 5">
    <name type="scientific">Aspergillus puulaauensis</name>
    <dbReference type="NCBI Taxonomy" id="1220207"/>
    <lineage>
        <taxon>Eukaryota</taxon>
        <taxon>Fungi</taxon>
        <taxon>Dikarya</taxon>
        <taxon>Ascomycota</taxon>
        <taxon>Pezizomycotina</taxon>
        <taxon>Eurotiomycetes</taxon>
        <taxon>Eurotiomycetidae</taxon>
        <taxon>Eurotiales</taxon>
        <taxon>Aspergillaceae</taxon>
        <taxon>Aspergillus</taxon>
    </lineage>
</organism>
<evidence type="ECO:0000256" key="2">
    <source>
        <dbReference type="ARBA" id="ARBA00023315"/>
    </source>
</evidence>
<dbReference type="PANTHER" id="PTHR31896">
    <property type="entry name" value="FAMILY REGULATORY PROTEIN, PUTATIVE (AFU_ORTHOLOGUE AFUA_3G14730)-RELATED"/>
    <property type="match status" value="1"/>
</dbReference>
<reference evidence="4" key="1">
    <citation type="submission" date="2021-01" db="EMBL/GenBank/DDBJ databases">
        <authorList>
            <consortium name="Aspergillus puulaauensis MK2 genome sequencing consortium"/>
            <person name="Kazuki M."/>
            <person name="Futagami T."/>
        </authorList>
    </citation>
    <scope>NUCLEOTIDE SEQUENCE</scope>
    <source>
        <strain evidence="4">MK2</strain>
    </source>
</reference>
<dbReference type="Gene3D" id="3.30.559.10">
    <property type="entry name" value="Chloramphenicol acetyltransferase-like domain"/>
    <property type="match status" value="2"/>
</dbReference>
<dbReference type="InterPro" id="IPR054710">
    <property type="entry name" value="Tri101-like_N"/>
</dbReference>
<dbReference type="PANTHER" id="PTHR31896:SF64">
    <property type="entry name" value="TRICHOTHECENE 3-O-ACETYLTRANSFERASE"/>
    <property type="match status" value="1"/>
</dbReference>
<gene>
    <name evidence="4" type="ORF">APUU_60002A</name>
</gene>
<reference evidence="4" key="2">
    <citation type="submission" date="2021-02" db="EMBL/GenBank/DDBJ databases">
        <title>Aspergillus puulaauensis MK2 genome sequence.</title>
        <authorList>
            <person name="Futagami T."/>
            <person name="Mori K."/>
            <person name="Kadooka C."/>
            <person name="Tanaka T."/>
        </authorList>
    </citation>
    <scope>NUCLEOTIDE SEQUENCE</scope>
    <source>
        <strain evidence="4">MK2</strain>
    </source>
</reference>
<protein>
    <recommendedName>
        <fullName evidence="3">Trichothecene 3-O-acetyltransferase-like N-terminal domain-containing protein</fullName>
    </recommendedName>
</protein>
<evidence type="ECO:0000256" key="1">
    <source>
        <dbReference type="ARBA" id="ARBA00022679"/>
    </source>
</evidence>
<evidence type="ECO:0000259" key="3">
    <source>
        <dbReference type="Pfam" id="PF22664"/>
    </source>
</evidence>
<dbReference type="OrthoDB" id="1862401at2759"/>
<dbReference type="InterPro" id="IPR051283">
    <property type="entry name" value="Sec_Metabolite_Acyltrans"/>
</dbReference>
<evidence type="ECO:0000313" key="5">
    <source>
        <dbReference type="Proteomes" id="UP000654913"/>
    </source>
</evidence>
<dbReference type="GO" id="GO:0016746">
    <property type="term" value="F:acyltransferase activity"/>
    <property type="evidence" value="ECO:0007669"/>
    <property type="project" value="UniProtKB-KW"/>
</dbReference>
<dbReference type="InterPro" id="IPR023213">
    <property type="entry name" value="CAT-like_dom_sf"/>
</dbReference>
<dbReference type="Pfam" id="PF22664">
    <property type="entry name" value="TRI-like_N"/>
    <property type="match status" value="1"/>
</dbReference>
<proteinExistence type="predicted"/>
<keyword evidence="5" id="KW-1185">Reference proteome</keyword>
<name>A0A7R7XUB8_9EURO</name>
<keyword evidence="2" id="KW-0012">Acyltransferase</keyword>
<dbReference type="EMBL" id="AP024448">
    <property type="protein sequence ID" value="BCS26954.1"/>
    <property type="molecule type" value="Genomic_DNA"/>
</dbReference>
<keyword evidence="1" id="KW-0808">Transferase</keyword>
<dbReference type="Proteomes" id="UP000654913">
    <property type="component" value="Chromosome 6"/>
</dbReference>
<dbReference type="RefSeq" id="XP_041559148.1">
    <property type="nucleotide sequence ID" value="XM_041706798.1"/>
</dbReference>
<accession>A0A7R7XUB8</accession>
<dbReference type="GeneID" id="64976959"/>
<sequence length="505" mass="54784">MLPPNPGRLSRLDQIMPPTYILFTLIFPVDDVTATINQLKAGTLLLESTVPFLLGHVGYGGQSEEGKACLEILPYVEGGNLSIITHIQYLAASYRDVFPTSHAANGAVADPSHLPLSFNPVLTTPAPIFRLQINALKDGVILGFAVNHGVIDGTGLGILLREFGACCRSAKSDNPIPLSVGIPSDVQLTTRAWLDDCTAPPRELQKYKDENDEFICSSVSSQPVEGLGSVVSASRGSLSTRTFALEGRIVQGIKSNVNRIIGALPSLRNAYADVSWVSSNDIVVALAWMSFNNARLFAGAQPLHDWSQPDNSAQKSSGGISFTVNIRNRIEPPLPSSFLGNAILPVRQPVPNKLLLLGASGDHGEFTDDLCPNSVISMNSKRGECYIGLACAALSVRQRLNTMDSDNVRRVLSYINEPMSPKTIAYNSMDILVTSWRDMGTYHVDFGDHLGYPMDMRVADIGVGGMFVVLPKRRAPDEKWEVKATAEPDVINHLFEDTLRELGSI</sequence>
<evidence type="ECO:0000313" key="4">
    <source>
        <dbReference type="EMBL" id="BCS26954.1"/>
    </source>
</evidence>
<dbReference type="KEGG" id="apuu:APUU_60002A"/>
<dbReference type="AlphaFoldDB" id="A0A7R7XUB8"/>
<feature type="domain" description="Trichothecene 3-O-acetyltransferase-like N-terminal" evidence="3">
    <location>
        <begin position="20"/>
        <end position="167"/>
    </location>
</feature>